<dbReference type="PANTHER" id="PTHR43527:SF2">
    <property type="entry name" value="4-DIPHOSPHOCYTIDYL-2-C-METHYL-D-ERYTHRITOL KINASE, CHLOROPLASTIC"/>
    <property type="match status" value="1"/>
</dbReference>
<comment type="catalytic activity">
    <reaction evidence="10">
        <text>4-CDP-2-C-methyl-D-erythritol + ATP = 4-CDP-2-C-methyl-D-erythritol 2-phosphate + ADP + H(+)</text>
        <dbReference type="Rhea" id="RHEA:18437"/>
        <dbReference type="ChEBI" id="CHEBI:15378"/>
        <dbReference type="ChEBI" id="CHEBI:30616"/>
        <dbReference type="ChEBI" id="CHEBI:57823"/>
        <dbReference type="ChEBI" id="CHEBI:57919"/>
        <dbReference type="ChEBI" id="CHEBI:456216"/>
        <dbReference type="EC" id="2.7.1.148"/>
    </reaction>
</comment>
<keyword evidence="7 10" id="KW-0067">ATP-binding</keyword>
<reference evidence="13 14" key="1">
    <citation type="journal article" date="2013" name="Genome Announc.">
        <title>Draft Genome Sequence of Strain JLT2015T, Belonging to the Family Sphingomonadaceae of the Alphaproteobacteria.</title>
        <authorList>
            <person name="Tang K."/>
            <person name="Liu K."/>
            <person name="Li S."/>
            <person name="Jiao N."/>
        </authorList>
    </citation>
    <scope>NUCLEOTIDE SEQUENCE [LARGE SCALE GENOMIC DNA]</scope>
    <source>
        <strain evidence="13 14">JLT2015</strain>
    </source>
</reference>
<dbReference type="SUPFAM" id="SSF55060">
    <property type="entry name" value="GHMP Kinase, C-terminal domain"/>
    <property type="match status" value="1"/>
</dbReference>
<comment type="function">
    <text evidence="10">Catalyzes the phosphorylation of the position 2 hydroxy group of 4-diphosphocytidyl-2C-methyl-D-erythritol.</text>
</comment>
<keyword evidence="4 10" id="KW-0808">Transferase</keyword>
<evidence type="ECO:0000256" key="8">
    <source>
        <dbReference type="ARBA" id="ARBA00023229"/>
    </source>
</evidence>
<dbReference type="InterPro" id="IPR036554">
    <property type="entry name" value="GHMP_kinase_C_sf"/>
</dbReference>
<evidence type="ECO:0000256" key="7">
    <source>
        <dbReference type="ARBA" id="ARBA00022840"/>
    </source>
</evidence>
<comment type="pathway">
    <text evidence="10">Isoprenoid biosynthesis; isopentenyl diphosphate biosynthesis via DXP pathway; isopentenyl diphosphate from 1-deoxy-D-xylulose 5-phosphate: step 3/6.</text>
</comment>
<comment type="similarity">
    <text evidence="1 10">Belongs to the GHMP kinase family. IspE subfamily.</text>
</comment>
<dbReference type="RefSeq" id="WP_008602442.1">
    <property type="nucleotide sequence ID" value="NZ_AMRV01000006.1"/>
</dbReference>
<dbReference type="InterPro" id="IPR004424">
    <property type="entry name" value="IspE"/>
</dbReference>
<evidence type="ECO:0000313" key="13">
    <source>
        <dbReference type="EMBL" id="EMD82603.1"/>
    </source>
</evidence>
<evidence type="ECO:0000256" key="6">
    <source>
        <dbReference type="ARBA" id="ARBA00022777"/>
    </source>
</evidence>
<dbReference type="InterPro" id="IPR020568">
    <property type="entry name" value="Ribosomal_Su5_D2-typ_SF"/>
</dbReference>
<dbReference type="Proteomes" id="UP000011717">
    <property type="component" value="Unassembled WGS sequence"/>
</dbReference>
<accession>M2U3R0</accession>
<dbReference type="Gene3D" id="3.30.70.890">
    <property type="entry name" value="GHMP kinase, C-terminal domain"/>
    <property type="match status" value="1"/>
</dbReference>
<feature type="binding site" evidence="10">
    <location>
        <begin position="108"/>
        <end position="118"/>
    </location>
    <ligand>
        <name>ATP</name>
        <dbReference type="ChEBI" id="CHEBI:30616"/>
    </ligand>
</feature>
<organism evidence="13 14">
    <name type="scientific">Pacificimonas flava</name>
    <dbReference type="NCBI Taxonomy" id="1234595"/>
    <lineage>
        <taxon>Bacteria</taxon>
        <taxon>Pseudomonadati</taxon>
        <taxon>Pseudomonadota</taxon>
        <taxon>Alphaproteobacteria</taxon>
        <taxon>Sphingomonadales</taxon>
        <taxon>Sphingosinicellaceae</taxon>
        <taxon>Pacificimonas</taxon>
    </lineage>
</organism>
<evidence type="ECO:0000259" key="11">
    <source>
        <dbReference type="Pfam" id="PF00288"/>
    </source>
</evidence>
<dbReference type="GO" id="GO:0050515">
    <property type="term" value="F:4-(cytidine 5'-diphospho)-2-C-methyl-D-erythritol kinase activity"/>
    <property type="evidence" value="ECO:0007669"/>
    <property type="project" value="UniProtKB-UniRule"/>
</dbReference>
<evidence type="ECO:0000256" key="10">
    <source>
        <dbReference type="HAMAP-Rule" id="MF_00061"/>
    </source>
</evidence>
<dbReference type="Pfam" id="PF00288">
    <property type="entry name" value="GHMP_kinases_N"/>
    <property type="match status" value="1"/>
</dbReference>
<proteinExistence type="inferred from homology"/>
<dbReference type="SUPFAM" id="SSF54211">
    <property type="entry name" value="Ribosomal protein S5 domain 2-like"/>
    <property type="match status" value="1"/>
</dbReference>
<dbReference type="InterPro" id="IPR013750">
    <property type="entry name" value="GHMP_kinase_C_dom"/>
</dbReference>
<evidence type="ECO:0000256" key="3">
    <source>
        <dbReference type="ARBA" id="ARBA00017473"/>
    </source>
</evidence>
<dbReference type="InterPro" id="IPR006204">
    <property type="entry name" value="GHMP_kinase_N_dom"/>
</dbReference>
<dbReference type="Gene3D" id="3.30.230.10">
    <property type="match status" value="1"/>
</dbReference>
<dbReference type="EMBL" id="AMRV01000006">
    <property type="protein sequence ID" value="EMD82603.1"/>
    <property type="molecule type" value="Genomic_DNA"/>
</dbReference>
<dbReference type="AlphaFoldDB" id="M2U3R0"/>
<dbReference type="HAMAP" id="MF_00061">
    <property type="entry name" value="IspE"/>
    <property type="match status" value="1"/>
</dbReference>
<evidence type="ECO:0000259" key="12">
    <source>
        <dbReference type="Pfam" id="PF08544"/>
    </source>
</evidence>
<dbReference type="NCBIfam" id="NF011202">
    <property type="entry name" value="PRK14608.1"/>
    <property type="match status" value="1"/>
</dbReference>
<evidence type="ECO:0000256" key="1">
    <source>
        <dbReference type="ARBA" id="ARBA00009684"/>
    </source>
</evidence>
<protein>
    <recommendedName>
        <fullName evidence="3 10">4-diphosphocytidyl-2-C-methyl-D-erythritol kinase</fullName>
        <shortName evidence="10">CMK</shortName>
        <ecNumber evidence="2 10">2.7.1.148</ecNumber>
    </recommendedName>
    <alternativeName>
        <fullName evidence="9 10">4-(cytidine-5'-diphospho)-2-C-methyl-D-erythritol kinase</fullName>
    </alternativeName>
</protein>
<gene>
    <name evidence="10" type="primary">ispE</name>
    <name evidence="13" type="ORF">C725_1990</name>
</gene>
<dbReference type="PANTHER" id="PTHR43527">
    <property type="entry name" value="4-DIPHOSPHOCYTIDYL-2-C-METHYL-D-ERYTHRITOL KINASE, CHLOROPLASTIC"/>
    <property type="match status" value="1"/>
</dbReference>
<name>M2U3R0_9SPHN</name>
<dbReference type="PIRSF" id="PIRSF010376">
    <property type="entry name" value="IspE"/>
    <property type="match status" value="1"/>
</dbReference>
<keyword evidence="8 10" id="KW-0414">Isoprene biosynthesis</keyword>
<sequence>MSNDTSSGNPPESCAEPAYAKLNLALHVRRRREDGYHDIETLFAFCEDGDELIVQPAEDLALFVSGPFGGELLGEAAEDNLVMRAARALQAHTGRTRGAALTLIKRLPVGSGVGGGSADAAAALRLLSRFWALDLAEAELEALGAELGADVPACLRSRPARGEGTGTHMQPSDLGALVGKPVLLVNPGVHVSTPQIFRAWDGVDRGALGVGDALQIARSGRNDLTAPACALVPEIRNILELLGGDPPALLARMSGSGATCFAIYEGADSRDLMARRIETDHPDWWVMRSRLR</sequence>
<dbReference type="NCBIfam" id="TIGR00154">
    <property type="entry name" value="ispE"/>
    <property type="match status" value="1"/>
</dbReference>
<dbReference type="GO" id="GO:0016114">
    <property type="term" value="P:terpenoid biosynthetic process"/>
    <property type="evidence" value="ECO:0007669"/>
    <property type="project" value="UniProtKB-UniRule"/>
</dbReference>
<keyword evidence="5 10" id="KW-0547">Nucleotide-binding</keyword>
<feature type="domain" description="GHMP kinase N-terminal" evidence="11">
    <location>
        <begin position="80"/>
        <end position="156"/>
    </location>
</feature>
<dbReference type="PATRIC" id="fig|1234595.3.peg.1991"/>
<feature type="active site" evidence="10">
    <location>
        <position position="150"/>
    </location>
</feature>
<dbReference type="GO" id="GO:0005524">
    <property type="term" value="F:ATP binding"/>
    <property type="evidence" value="ECO:0007669"/>
    <property type="project" value="UniProtKB-UniRule"/>
</dbReference>
<dbReference type="EC" id="2.7.1.148" evidence="2 10"/>
<dbReference type="UniPathway" id="UPA00056">
    <property type="reaction ID" value="UER00094"/>
</dbReference>
<feature type="domain" description="GHMP kinase C-terminal" evidence="12">
    <location>
        <begin position="218"/>
        <end position="277"/>
    </location>
</feature>
<dbReference type="OrthoDB" id="9809438at2"/>
<evidence type="ECO:0000313" key="14">
    <source>
        <dbReference type="Proteomes" id="UP000011717"/>
    </source>
</evidence>
<feature type="active site" evidence="10">
    <location>
        <position position="21"/>
    </location>
</feature>
<evidence type="ECO:0000256" key="9">
    <source>
        <dbReference type="ARBA" id="ARBA00032554"/>
    </source>
</evidence>
<dbReference type="InterPro" id="IPR014721">
    <property type="entry name" value="Ribsml_uS5_D2-typ_fold_subgr"/>
</dbReference>
<dbReference type="GO" id="GO:0019288">
    <property type="term" value="P:isopentenyl diphosphate biosynthetic process, methylerythritol 4-phosphate pathway"/>
    <property type="evidence" value="ECO:0007669"/>
    <property type="project" value="UniProtKB-UniRule"/>
</dbReference>
<dbReference type="Pfam" id="PF08544">
    <property type="entry name" value="GHMP_kinases_C"/>
    <property type="match status" value="1"/>
</dbReference>
<evidence type="ECO:0000256" key="5">
    <source>
        <dbReference type="ARBA" id="ARBA00022741"/>
    </source>
</evidence>
<evidence type="ECO:0000256" key="2">
    <source>
        <dbReference type="ARBA" id="ARBA00012052"/>
    </source>
</evidence>
<keyword evidence="14" id="KW-1185">Reference proteome</keyword>
<comment type="caution">
    <text evidence="13">The sequence shown here is derived from an EMBL/GenBank/DDBJ whole genome shotgun (WGS) entry which is preliminary data.</text>
</comment>
<evidence type="ECO:0000256" key="4">
    <source>
        <dbReference type="ARBA" id="ARBA00022679"/>
    </source>
</evidence>
<keyword evidence="6 10" id="KW-0418">Kinase</keyword>